<organism evidence="1">
    <name type="scientific">uncultured Dysgonomonas sp</name>
    <dbReference type="NCBI Taxonomy" id="206096"/>
    <lineage>
        <taxon>Bacteria</taxon>
        <taxon>Pseudomonadati</taxon>
        <taxon>Bacteroidota</taxon>
        <taxon>Bacteroidia</taxon>
        <taxon>Bacteroidales</taxon>
        <taxon>Dysgonomonadaceae</taxon>
        <taxon>Dysgonomonas</taxon>
        <taxon>environmental samples</taxon>
    </lineage>
</organism>
<proteinExistence type="predicted"/>
<evidence type="ECO:0000313" key="1">
    <source>
        <dbReference type="EMBL" id="SBV92772.1"/>
    </source>
</evidence>
<dbReference type="EMBL" id="FLUL01000001">
    <property type="protein sequence ID" value="SBV92772.1"/>
    <property type="molecule type" value="Genomic_DNA"/>
</dbReference>
<dbReference type="AlphaFoldDB" id="A0A212IZY4"/>
<accession>A0A212IZY4</accession>
<reference evidence="1" key="1">
    <citation type="submission" date="2016-04" db="EMBL/GenBank/DDBJ databases">
        <authorList>
            <person name="Evans L.H."/>
            <person name="Alamgir A."/>
            <person name="Owens N."/>
            <person name="Weber N.D."/>
            <person name="Virtaneva K."/>
            <person name="Barbian K."/>
            <person name="Babar A."/>
            <person name="Rosenke K."/>
        </authorList>
    </citation>
    <scope>NUCLEOTIDE SEQUENCE</scope>
    <source>
        <strain evidence="1">86-2</strain>
    </source>
</reference>
<name>A0A212IZY4_9BACT</name>
<protein>
    <submittedName>
        <fullName evidence="1">Uncharacterized protein</fullName>
    </submittedName>
</protein>
<sequence length="40" mass="4396">MVSLYEISPQGAWATTTLLYPSAGDDATAIFLAYTKWQTI</sequence>
<gene>
    <name evidence="1" type="ORF">KL86DYS2_10423</name>
</gene>